<proteinExistence type="evidence at protein level"/>
<dbReference type="Pfam" id="PF03065">
    <property type="entry name" value="Glyco_hydro_57"/>
    <property type="match status" value="1"/>
</dbReference>
<evidence type="ECO:0000313" key="6">
    <source>
        <dbReference type="Proteomes" id="UP000000798"/>
    </source>
</evidence>
<dbReference type="Gene3D" id="3.20.110.10">
    <property type="entry name" value="Glycoside hydrolase 38, N terminal domain"/>
    <property type="match status" value="1"/>
</dbReference>
<dbReference type="PDB" id="9KYQ">
    <property type="method" value="X-ray"/>
    <property type="resolution" value="1.60 A"/>
    <property type="chains" value="A/B=1-477"/>
</dbReference>
<dbReference type="InterPro" id="IPR052046">
    <property type="entry name" value="GH57_Enzymes"/>
</dbReference>
<dbReference type="InterPro" id="IPR027291">
    <property type="entry name" value="Glyco_hydro_38_N_sf"/>
</dbReference>
<evidence type="ECO:0007829" key="9">
    <source>
        <dbReference type="PDB" id="9JLQ"/>
    </source>
</evidence>
<evidence type="ECO:0007829" key="11">
    <source>
        <dbReference type="PDB" id="9JLT"/>
    </source>
</evidence>
<dbReference type="PIR" id="B70363">
    <property type="entry name" value="B70363"/>
</dbReference>
<dbReference type="OrthoDB" id="9759321at2"/>
<feature type="domain" description="Glycoside hydrolase family 57 N-terminal" evidence="4">
    <location>
        <begin position="7"/>
        <end position="398"/>
    </location>
</feature>
<dbReference type="CDD" id="cd10796">
    <property type="entry name" value="GH57N_APU"/>
    <property type="match status" value="1"/>
</dbReference>
<dbReference type="PDB" id="9JLU">
    <property type="method" value="X-ray"/>
    <property type="resolution" value="1.88 A"/>
    <property type="chains" value="A=1-477"/>
</dbReference>
<dbReference type="eggNOG" id="COG1449">
    <property type="taxonomic scope" value="Bacteria"/>
</dbReference>
<reference evidence="5 6" key="1">
    <citation type="journal article" date="1998" name="Nature">
        <title>The complete genome of the hyperthermophilic bacterium Aquifex aeolicus.</title>
        <authorList>
            <person name="Deckert G."/>
            <person name="Warren P.V."/>
            <person name="Gaasterland T."/>
            <person name="Young W.G."/>
            <person name="Lenox A.L."/>
            <person name="Graham D.E."/>
            <person name="Overbeek R."/>
            <person name="Snead M.A."/>
            <person name="Keller M."/>
            <person name="Aujay M."/>
            <person name="Huber R."/>
            <person name="Feldman R.A."/>
            <person name="Short J.M."/>
            <person name="Olson G.J."/>
            <person name="Swanson R.V."/>
        </authorList>
    </citation>
    <scope>NUCLEOTIDE SEQUENCE [LARGE SCALE GENOMIC DNA]</scope>
    <source>
        <strain evidence="5 6">VF5</strain>
    </source>
</reference>
<dbReference type="PDB" id="9JLV">
    <property type="method" value="X-ray"/>
    <property type="resolution" value="1.51 A"/>
    <property type="chains" value="A=1-477"/>
</dbReference>
<dbReference type="PDB" id="9II1">
    <property type="method" value="X-ray"/>
    <property type="resolution" value="1.50 A"/>
    <property type="chains" value="A/B=1-477"/>
</dbReference>
<dbReference type="PDB" id="9KYR">
    <property type="method" value="X-ray"/>
    <property type="resolution" value="1.89 A"/>
    <property type="chains" value="A/B/C/D=1-477"/>
</dbReference>
<dbReference type="PDB" id="9IHT">
    <property type="method" value="X-ray"/>
    <property type="resolution" value="1.69 A"/>
    <property type="chains" value="A/B=1-477"/>
</dbReference>
<evidence type="ECO:0007829" key="10">
    <source>
        <dbReference type="PDB" id="9JLR"/>
    </source>
</evidence>
<dbReference type="PDB" id="9JLW">
    <property type="method" value="X-ray"/>
    <property type="resolution" value="1.95 A"/>
    <property type="chains" value="A/B=1-477"/>
</dbReference>
<dbReference type="RefSeq" id="WP_010880432.1">
    <property type="nucleotide sequence ID" value="NC_000918.1"/>
</dbReference>
<dbReference type="HOGENOM" id="CLU_005603_1_0_0"/>
<dbReference type="PDB" id="9JLS">
    <property type="method" value="X-ray"/>
    <property type="resolution" value="3.06 A"/>
    <property type="chains" value="A/B/C/D=1-477"/>
</dbReference>
<evidence type="ECO:0007829" key="8">
    <source>
        <dbReference type="PDB" id="9IHT"/>
    </source>
</evidence>
<evidence type="ECO:0000256" key="3">
    <source>
        <dbReference type="RuleBase" id="RU361196"/>
    </source>
</evidence>
<organism evidence="5 6">
    <name type="scientific">Aquifex aeolicus (strain VF5)</name>
    <dbReference type="NCBI Taxonomy" id="224324"/>
    <lineage>
        <taxon>Bacteria</taxon>
        <taxon>Pseudomonadati</taxon>
        <taxon>Aquificota</taxon>
        <taxon>Aquificia</taxon>
        <taxon>Aquificales</taxon>
        <taxon>Aquificaceae</taxon>
        <taxon>Aquifex</taxon>
    </lineage>
</organism>
<keyword evidence="2 3" id="KW-0119">Carbohydrate metabolism</keyword>
<dbReference type="InterPro" id="IPR011330">
    <property type="entry name" value="Glyco_hydro/deAcase_b/a-brl"/>
</dbReference>
<name>O66934_AQUAE</name>
<dbReference type="PDB" id="9K7C">
    <property type="method" value="X-ray"/>
    <property type="resolution" value="1.85 A"/>
    <property type="chains" value="A/B/C/D=1-477"/>
</dbReference>
<sequence length="477" mass="57177">MKKLFLVFWWHMHQPLYREPYTGEYLLPWTFFHAVKDYYDMPAYLKDFEIKLNFNLTPVLIDQIQEYAQGKAKDVFLEAIRKDPDDLEKEEVEKLIEFTKLNYEKPIYRFERIRELMNKEKLNREELLDLQTLNLLAWCGRTLRKDLKDLLNKGRNYTQEEKEYVLNKYFEIIKKTLSIYREIKEEGKGSVSTSPYYHPLIPILLNPNCVYETTPNVKIPDFAVSFREDASKHVELAKEKYFEIFGEHPVYMWPPEASVSNEALELYYEKGINMLATDEVILKNSVERASPYLRYYFRELISVFFRDKTLSDLIGFSYHAWNAEDAVRDFIGRLKKIHESVDFQPVVFVVLDGENCWEYYEENGIPFLEKLYSTLEKEEWIETLTLEEAMRKEDVKTEVIESVKAGTWFDGNFLKWIGNKEKNEYWKILIEAKKKAKNDYILVAEGSDWFWWQGEEKAPFVEVFDKLFRSFVRRAQE</sequence>
<dbReference type="EnsemblBacteria" id="AAC06900">
    <property type="protein sequence ID" value="AAC06900"/>
    <property type="gene ID" value="aq_720"/>
</dbReference>
<dbReference type="PDB" id="9IHU">
    <property type="method" value="X-ray"/>
    <property type="resolution" value="1.79 A"/>
    <property type="chains" value="A/B=1-477"/>
</dbReference>
<dbReference type="SMR" id="O66934"/>
<evidence type="ECO:0000259" key="4">
    <source>
        <dbReference type="Pfam" id="PF03065"/>
    </source>
</evidence>
<keyword evidence="6" id="KW-1185">Reference proteome</keyword>
<evidence type="ECO:0007829" key="12">
    <source>
        <dbReference type="PDB" id="9JLU"/>
    </source>
</evidence>
<dbReference type="PDB" id="8ZYI">
    <property type="method" value="X-ray"/>
    <property type="resolution" value="1.66 A"/>
    <property type="chains" value="A/B=1-477"/>
</dbReference>
<reference evidence="9 10" key="2">
    <citation type="journal article" date="2024" name="Cryst. Growth Des.">
        <title>High-Temperature Crystallization Method for the GH57 Family Hyperthermophilic Amylopullulanase from Aquifex aeolicus.</title>
        <authorList>
            <person name="Zhu Z."/>
            <person name="Wang W."/>
            <person name="Huang L."/>
            <person name="Xu Q."/>
            <person name="Zhou H."/>
            <person name="Li M."/>
            <person name="Yu F."/>
            <person name="Wang Q."/>
        </authorList>
    </citation>
    <scope>X-RAY CRYSTALLOGRAPHY (1.95 ANGSTROMS)</scope>
</reference>
<dbReference type="GO" id="GO:0003824">
    <property type="term" value="F:catalytic activity"/>
    <property type="evidence" value="ECO:0007669"/>
    <property type="project" value="InterPro"/>
</dbReference>
<dbReference type="PDB" id="9II0">
    <property type="method" value="X-ray"/>
    <property type="resolution" value="1.89 A"/>
    <property type="chains" value="A/B=1-477"/>
</dbReference>
<dbReference type="PDB" id="9KYP">
    <property type="method" value="X-ray"/>
    <property type="resolution" value="1.79 A"/>
    <property type="chains" value="A/B/C=2-477, D=1-477"/>
</dbReference>
<dbReference type="InterPro" id="IPR004300">
    <property type="entry name" value="Glyco_hydro_57_N"/>
</dbReference>
<dbReference type="CAZy" id="GH57">
    <property type="family name" value="Glycoside Hydrolase Family 57"/>
</dbReference>
<dbReference type="KEGG" id="aae:aq_720"/>
<accession>O66934</accession>
<dbReference type="AlphaFoldDB" id="O66934"/>
<dbReference type="SUPFAM" id="SSF88713">
    <property type="entry name" value="Glycoside hydrolase/deacetylase"/>
    <property type="match status" value="1"/>
</dbReference>
<dbReference type="PDB" id="9K7D">
    <property type="method" value="X-ray"/>
    <property type="resolution" value="1.72 A"/>
    <property type="chains" value="A/B=1-477"/>
</dbReference>
<dbReference type="PDB" id="9IHV">
    <property type="method" value="X-ray"/>
    <property type="resolution" value="1.78 A"/>
    <property type="chains" value="A/B=1-477"/>
</dbReference>
<evidence type="ECO:0000256" key="1">
    <source>
        <dbReference type="ARBA" id="ARBA00006821"/>
    </source>
</evidence>
<comment type="similarity">
    <text evidence="1 3">Belongs to the glycosyl hydrolase 57 family.</text>
</comment>
<evidence type="ECO:0000256" key="2">
    <source>
        <dbReference type="ARBA" id="ARBA00023277"/>
    </source>
</evidence>
<evidence type="ECO:0000313" key="5">
    <source>
        <dbReference type="EMBL" id="AAC06900.1"/>
    </source>
</evidence>
<dbReference type="STRING" id="224324.aq_720"/>
<reference evidence="7 8" key="3">
    <citation type="journal article" date="2025" name="Commun. Biol.">
        <title>The crystal structure of GH57 family amylopullulanase reveals its dual binding pockets sharing the same catalytic dyad.</title>
        <authorList>
            <person name="Zhu Z."/>
            <person name="Wang W."/>
            <person name="Li M."/>
            <person name="Xu Q."/>
            <person name="Zhou H."/>
            <person name="Huang L."/>
            <person name="Wang Q."/>
            <person name="Yu F."/>
        </authorList>
    </citation>
    <scope>X-RAY CRYSTALLOGRAPHY (1.50 ANGSTROMS)</scope>
</reference>
<dbReference type="InParanoid" id="O66934"/>
<dbReference type="Proteomes" id="UP000000798">
    <property type="component" value="Chromosome"/>
</dbReference>
<dbReference type="PDB" id="9JLQ">
    <property type="method" value="X-ray"/>
    <property type="resolution" value="2.54 A"/>
    <property type="chains" value="A/B/C/D=1-477"/>
</dbReference>
<keyword evidence="7 8" id="KW-0002">3D-structure</keyword>
<dbReference type="EMBL" id="AE000657">
    <property type="protein sequence ID" value="AAC06900.1"/>
    <property type="molecule type" value="Genomic_DNA"/>
</dbReference>
<dbReference type="GO" id="GO:0005975">
    <property type="term" value="P:carbohydrate metabolic process"/>
    <property type="evidence" value="ECO:0007669"/>
    <property type="project" value="InterPro"/>
</dbReference>
<evidence type="ECO:0007829" key="7">
    <source>
        <dbReference type="PDB" id="8ZYI"/>
    </source>
</evidence>
<dbReference type="PANTHER" id="PTHR36306:SF1">
    <property type="entry name" value="ALPHA-AMYLASE-RELATED"/>
    <property type="match status" value="1"/>
</dbReference>
<dbReference type="PDB" id="9IHX">
    <property type="method" value="X-ray"/>
    <property type="resolution" value="1.86 A"/>
    <property type="chains" value="A/B=1-477"/>
</dbReference>
<protein>
    <recommendedName>
        <fullName evidence="4">Glycoside hydrolase family 57 N-terminal domain-containing protein</fullName>
    </recommendedName>
</protein>
<gene>
    <name evidence="5" type="ordered locus">aq_720</name>
</gene>
<dbReference type="PDB" id="9IHW">
    <property type="method" value="X-ray"/>
    <property type="resolution" value="1.64 A"/>
    <property type="chains" value="A/B=1-477"/>
</dbReference>
<dbReference type="PDB" id="9JLR">
    <property type="method" value="X-ray"/>
    <property type="resolution" value="2.79 A"/>
    <property type="chains" value="A/B/C/D=1-477"/>
</dbReference>
<reference evidence="11 12" key="4">
    <citation type="journal article" date="2025" name="J. Struct. Biol.">
        <title>Mechanistic insights into cyclodextrins as substrates and inhibitors of GH57 family amylopullulanase from Aquifex aeolicus.</title>
        <authorList>
            <person name="Zhu Z."/>
            <person name="Li M."/>
            <person name="Xu Q."/>
            <person name="Huang L."/>
            <person name="Zhou H."/>
            <person name="Wang W."/>
            <person name="Wang Q."/>
            <person name="Yu F."/>
        </authorList>
    </citation>
    <scope>X-RAY CRYSTALLOGRAPHY (1.51 ANGSTROMS)</scope>
</reference>
<dbReference type="PDB" id="9JLT">
    <property type="method" value="X-ray"/>
    <property type="resolution" value="1.56 A"/>
    <property type="chains" value="A/B=1-477"/>
</dbReference>
<dbReference type="PANTHER" id="PTHR36306">
    <property type="entry name" value="ALPHA-AMYLASE-RELATED-RELATED"/>
    <property type="match status" value="1"/>
</dbReference>